<dbReference type="HOGENOM" id="CLU_2487702_0_0_1"/>
<dbReference type="GO" id="GO:0004523">
    <property type="term" value="F:RNA-DNA hybrid ribonuclease activity"/>
    <property type="evidence" value="ECO:0007669"/>
    <property type="project" value="InterPro"/>
</dbReference>
<dbReference type="GO" id="GO:0003676">
    <property type="term" value="F:nucleic acid binding"/>
    <property type="evidence" value="ECO:0007669"/>
    <property type="project" value="InterPro"/>
</dbReference>
<dbReference type="InParanoid" id="K4D9Z9"/>
<dbReference type="InterPro" id="IPR002156">
    <property type="entry name" value="RNaseH_domain"/>
</dbReference>
<keyword evidence="3" id="KW-1185">Reference proteome</keyword>
<dbReference type="AlphaFoldDB" id="K4D9Z9"/>
<reference evidence="2" key="2">
    <citation type="submission" date="2015-06" db="UniProtKB">
        <authorList>
            <consortium name="EnsemblPlants"/>
        </authorList>
    </citation>
    <scope>IDENTIFICATION</scope>
    <source>
        <strain evidence="2">cv. Heinz 1706</strain>
    </source>
</reference>
<dbReference type="Gramene" id="Solyc11g068410.1.1">
    <property type="protein sequence ID" value="Solyc11g068410.1.1"/>
    <property type="gene ID" value="Solyc11g068410.1"/>
</dbReference>
<name>K4D9Z9_SOLLC</name>
<organism evidence="2">
    <name type="scientific">Solanum lycopersicum</name>
    <name type="common">Tomato</name>
    <name type="synonym">Lycopersicon esculentum</name>
    <dbReference type="NCBI Taxonomy" id="4081"/>
    <lineage>
        <taxon>Eukaryota</taxon>
        <taxon>Viridiplantae</taxon>
        <taxon>Streptophyta</taxon>
        <taxon>Embryophyta</taxon>
        <taxon>Tracheophyta</taxon>
        <taxon>Spermatophyta</taxon>
        <taxon>Magnoliopsida</taxon>
        <taxon>eudicotyledons</taxon>
        <taxon>Gunneridae</taxon>
        <taxon>Pentapetalae</taxon>
        <taxon>asterids</taxon>
        <taxon>lamiids</taxon>
        <taxon>Solanales</taxon>
        <taxon>Solanaceae</taxon>
        <taxon>Solanoideae</taxon>
        <taxon>Solaneae</taxon>
        <taxon>Solanum</taxon>
        <taxon>Solanum subgen. Lycopersicon</taxon>
    </lineage>
</organism>
<accession>K4D9Z9</accession>
<evidence type="ECO:0000313" key="3">
    <source>
        <dbReference type="Proteomes" id="UP000004994"/>
    </source>
</evidence>
<dbReference type="eggNOG" id="ENOG502R5K8">
    <property type="taxonomic scope" value="Eukaryota"/>
</dbReference>
<feature type="domain" description="RNase H type-1" evidence="1">
    <location>
        <begin position="14"/>
        <end position="87"/>
    </location>
</feature>
<dbReference type="Pfam" id="PF13456">
    <property type="entry name" value="RVT_3"/>
    <property type="match status" value="1"/>
</dbReference>
<dbReference type="PaxDb" id="4081-Solyc11g068410.1.1"/>
<protein>
    <recommendedName>
        <fullName evidence="1">RNase H type-1 domain-containing protein</fullName>
    </recommendedName>
</protein>
<dbReference type="Proteomes" id="UP000004994">
    <property type="component" value="Chromosome 11"/>
</dbReference>
<evidence type="ECO:0000313" key="2">
    <source>
        <dbReference type="EnsemblPlants" id="Solyc11g068410.1.1"/>
    </source>
</evidence>
<reference evidence="2" key="1">
    <citation type="journal article" date="2012" name="Nature">
        <title>The tomato genome sequence provides insights into fleshy fruit evolution.</title>
        <authorList>
            <consortium name="Tomato Genome Consortium"/>
        </authorList>
    </citation>
    <scope>NUCLEOTIDE SEQUENCE [LARGE SCALE GENOMIC DNA]</scope>
    <source>
        <strain evidence="2">cv. Heinz 1706</strain>
    </source>
</reference>
<dbReference type="PhylomeDB" id="K4D9Z9"/>
<evidence type="ECO:0000259" key="1">
    <source>
        <dbReference type="Pfam" id="PF13456"/>
    </source>
</evidence>
<sequence length="87" mass="9795">MYEREEEMRREMNDAGLQNEDGRASIDIATLDSLGNLLHAHGAPIQFVGKVMTAEAIVVRETLEYAIIKGWKTVKILSDAKNVYDMI</sequence>
<dbReference type="EnsemblPlants" id="Solyc11g068410.1.1">
    <property type="protein sequence ID" value="Solyc11g068410.1.1"/>
    <property type="gene ID" value="Solyc11g068410.1"/>
</dbReference>
<proteinExistence type="predicted"/>